<keyword evidence="7" id="KW-0809">Transit peptide</keyword>
<dbReference type="GO" id="GO:0030150">
    <property type="term" value="P:protein import into mitochondrial matrix"/>
    <property type="evidence" value="ECO:0007669"/>
    <property type="project" value="UniProtKB-UniRule"/>
</dbReference>
<dbReference type="HOGENOM" id="CLU_068297_2_0_1"/>
<dbReference type="OrthoDB" id="5970083at2759"/>
<evidence type="ECO:0000256" key="10">
    <source>
        <dbReference type="ARBA" id="ARBA00023128"/>
    </source>
</evidence>
<feature type="transmembrane region" description="Helical" evidence="12">
    <location>
        <begin position="68"/>
        <end position="88"/>
    </location>
</feature>
<evidence type="ECO:0000256" key="5">
    <source>
        <dbReference type="ARBA" id="ARBA00022792"/>
    </source>
</evidence>
<sequence>MDSCITRGIRISSRNTARVVRRTPFVFSRGNSSATKAKPTPAPSKTQPEAVGELTWPKYLAIKRSKRTWQTAVAIPSSLAGLAAGALYFGNLDTDPAKLIFGIDPFFFYGFCTLGTFGLGALIGPSVGTALWRSTHRRLLPQIDAKDREFFRRVAKNRVDASLQSPAQPVPDYYGEKIGSLHQYRQWLRDQAKYKRKALLPEE</sequence>
<keyword evidence="11 12" id="KW-0472">Membrane</keyword>
<evidence type="ECO:0000256" key="12">
    <source>
        <dbReference type="RuleBase" id="RU367146"/>
    </source>
</evidence>
<dbReference type="AlphaFoldDB" id="A0A0C3CXZ6"/>
<keyword evidence="3 12" id="KW-0813">Transport</keyword>
<evidence type="ECO:0000256" key="3">
    <source>
        <dbReference type="ARBA" id="ARBA00022448"/>
    </source>
</evidence>
<keyword evidence="5 12" id="KW-0999">Mitochondrion inner membrane</keyword>
<dbReference type="InterPro" id="IPR013875">
    <property type="entry name" value="Pam17"/>
</dbReference>
<feature type="transmembrane region" description="Helical" evidence="12">
    <location>
        <begin position="108"/>
        <end position="132"/>
    </location>
</feature>
<evidence type="ECO:0000256" key="9">
    <source>
        <dbReference type="ARBA" id="ARBA00023010"/>
    </source>
</evidence>
<protein>
    <recommendedName>
        <fullName evidence="12">Presequence translocated-associated motor subunit PAM17</fullName>
    </recommendedName>
</protein>
<keyword evidence="10 12" id="KW-0496">Mitochondrion</keyword>
<keyword evidence="6 12" id="KW-0653">Protein transport</keyword>
<evidence type="ECO:0000256" key="8">
    <source>
        <dbReference type="ARBA" id="ARBA00022989"/>
    </source>
</evidence>
<accession>A0A0C3CXZ6</accession>
<gene>
    <name evidence="13" type="ORF">M413DRAFT_437871</name>
</gene>
<organism evidence="13 14">
    <name type="scientific">Hebeloma cylindrosporum</name>
    <dbReference type="NCBI Taxonomy" id="76867"/>
    <lineage>
        <taxon>Eukaryota</taxon>
        <taxon>Fungi</taxon>
        <taxon>Dikarya</taxon>
        <taxon>Basidiomycota</taxon>
        <taxon>Agaricomycotina</taxon>
        <taxon>Agaricomycetes</taxon>
        <taxon>Agaricomycetidae</taxon>
        <taxon>Agaricales</taxon>
        <taxon>Agaricineae</taxon>
        <taxon>Hymenogastraceae</taxon>
        <taxon>Hebeloma</taxon>
    </lineage>
</organism>
<comment type="function">
    <text evidence="12">Component of the PAM complex, a complex required for the translocation of transit peptide-containing proteins from the inner membrane into the mitochondrial matrix in an ATP-dependent manner.</text>
</comment>
<reference evidence="13 14" key="1">
    <citation type="submission" date="2014-04" db="EMBL/GenBank/DDBJ databases">
        <authorList>
            <consortium name="DOE Joint Genome Institute"/>
            <person name="Kuo A."/>
            <person name="Gay G."/>
            <person name="Dore J."/>
            <person name="Kohler A."/>
            <person name="Nagy L.G."/>
            <person name="Floudas D."/>
            <person name="Copeland A."/>
            <person name="Barry K.W."/>
            <person name="Cichocki N."/>
            <person name="Veneault-Fourrey C."/>
            <person name="LaButti K."/>
            <person name="Lindquist E.A."/>
            <person name="Lipzen A."/>
            <person name="Lundell T."/>
            <person name="Morin E."/>
            <person name="Murat C."/>
            <person name="Sun H."/>
            <person name="Tunlid A."/>
            <person name="Henrissat B."/>
            <person name="Grigoriev I.V."/>
            <person name="Hibbett D.S."/>
            <person name="Martin F."/>
            <person name="Nordberg H.P."/>
            <person name="Cantor M.N."/>
            <person name="Hua S.X."/>
        </authorList>
    </citation>
    <scope>NUCLEOTIDE SEQUENCE [LARGE SCALE GENOMIC DNA]</scope>
    <source>
        <strain evidence="14">h7</strain>
    </source>
</reference>
<keyword evidence="4 12" id="KW-0812">Transmembrane</keyword>
<dbReference type="EMBL" id="KN831768">
    <property type="protein sequence ID" value="KIM48686.1"/>
    <property type="molecule type" value="Genomic_DNA"/>
</dbReference>
<evidence type="ECO:0000256" key="2">
    <source>
        <dbReference type="ARBA" id="ARBA00006837"/>
    </source>
</evidence>
<dbReference type="PANTHER" id="PTHR28021:SF1">
    <property type="entry name" value="PRESEQUENCE TRANSLOCATED-ASSOCIATED MOTOR SUBUNIT PAM17, MITOCHONDRIAL"/>
    <property type="match status" value="1"/>
</dbReference>
<keyword evidence="8 12" id="KW-1133">Transmembrane helix</keyword>
<evidence type="ECO:0000256" key="6">
    <source>
        <dbReference type="ARBA" id="ARBA00022927"/>
    </source>
</evidence>
<name>A0A0C3CXZ6_HEBCY</name>
<comment type="subunit">
    <text evidence="12">Component of the PAM complex.</text>
</comment>
<evidence type="ECO:0000256" key="11">
    <source>
        <dbReference type="ARBA" id="ARBA00023136"/>
    </source>
</evidence>
<comment type="similarity">
    <text evidence="2 12">Belongs to the PAM17 family.</text>
</comment>
<dbReference type="STRING" id="686832.A0A0C3CXZ6"/>
<dbReference type="Pfam" id="PF08566">
    <property type="entry name" value="Pam17"/>
    <property type="match status" value="1"/>
</dbReference>
<evidence type="ECO:0000256" key="1">
    <source>
        <dbReference type="ARBA" id="ARBA00004448"/>
    </source>
</evidence>
<comment type="subcellular location">
    <subcellularLocation>
        <location evidence="1 12">Mitochondrion inner membrane</location>
        <topology evidence="1 12">Multi-pass membrane protein</topology>
    </subcellularLocation>
</comment>
<evidence type="ECO:0000256" key="7">
    <source>
        <dbReference type="ARBA" id="ARBA00022946"/>
    </source>
</evidence>
<keyword evidence="9 12" id="KW-0811">Translocation</keyword>
<dbReference type="Proteomes" id="UP000053424">
    <property type="component" value="Unassembled WGS sequence"/>
</dbReference>
<dbReference type="GO" id="GO:0001405">
    <property type="term" value="C:PAM complex, Tim23 associated import motor"/>
    <property type="evidence" value="ECO:0007669"/>
    <property type="project" value="UniProtKB-UniRule"/>
</dbReference>
<dbReference type="PANTHER" id="PTHR28021">
    <property type="entry name" value="PRESEQUENCE TRANSLOCATED-ASSOCIATED MOTOR SUBUNIT PAM17, MITOCHONDRIAL"/>
    <property type="match status" value="1"/>
</dbReference>
<evidence type="ECO:0000313" key="14">
    <source>
        <dbReference type="Proteomes" id="UP000053424"/>
    </source>
</evidence>
<evidence type="ECO:0000313" key="13">
    <source>
        <dbReference type="EMBL" id="KIM48686.1"/>
    </source>
</evidence>
<reference evidence="14" key="2">
    <citation type="submission" date="2015-01" db="EMBL/GenBank/DDBJ databases">
        <title>Evolutionary Origins and Diversification of the Mycorrhizal Mutualists.</title>
        <authorList>
            <consortium name="DOE Joint Genome Institute"/>
            <consortium name="Mycorrhizal Genomics Consortium"/>
            <person name="Kohler A."/>
            <person name="Kuo A."/>
            <person name="Nagy L.G."/>
            <person name="Floudas D."/>
            <person name="Copeland A."/>
            <person name="Barry K.W."/>
            <person name="Cichocki N."/>
            <person name="Veneault-Fourrey C."/>
            <person name="LaButti K."/>
            <person name="Lindquist E.A."/>
            <person name="Lipzen A."/>
            <person name="Lundell T."/>
            <person name="Morin E."/>
            <person name="Murat C."/>
            <person name="Riley R."/>
            <person name="Ohm R."/>
            <person name="Sun H."/>
            <person name="Tunlid A."/>
            <person name="Henrissat B."/>
            <person name="Grigoriev I.V."/>
            <person name="Hibbett D.S."/>
            <person name="Martin F."/>
        </authorList>
    </citation>
    <scope>NUCLEOTIDE SEQUENCE [LARGE SCALE GENOMIC DNA]</scope>
    <source>
        <strain evidence="14">h7</strain>
    </source>
</reference>
<proteinExistence type="inferred from homology"/>
<keyword evidence="14" id="KW-1185">Reference proteome</keyword>
<evidence type="ECO:0000256" key="4">
    <source>
        <dbReference type="ARBA" id="ARBA00022692"/>
    </source>
</evidence>